<comment type="caution">
    <text evidence="2">The sequence shown here is derived from an EMBL/GenBank/DDBJ whole genome shotgun (WGS) entry which is preliminary data.</text>
</comment>
<dbReference type="PROSITE" id="PS51257">
    <property type="entry name" value="PROKAR_LIPOPROTEIN"/>
    <property type="match status" value="1"/>
</dbReference>
<evidence type="ECO:0000256" key="1">
    <source>
        <dbReference type="SAM" id="SignalP"/>
    </source>
</evidence>
<evidence type="ECO:0000313" key="2">
    <source>
        <dbReference type="EMBL" id="KAA3770385.1"/>
    </source>
</evidence>
<name>A0A7J4XNK2_9BACE</name>
<feature type="signal peptide" evidence="1">
    <location>
        <begin position="1"/>
        <end position="21"/>
    </location>
</feature>
<dbReference type="AlphaFoldDB" id="A0A7J4XNK2"/>
<feature type="chain" id="PRO_5029743422" evidence="1">
    <location>
        <begin position="22"/>
        <end position="334"/>
    </location>
</feature>
<dbReference type="RefSeq" id="WP_021936521.1">
    <property type="nucleotide sequence ID" value="NZ_CAXSTI010000028.1"/>
</dbReference>
<sequence>MKQKYYTFILLLLSLSLSSCYKEIDLDKYRTQPKIVINCAISPDNVIMASVTRTWFYPESTPYVKLPHAKVDLYINDEYVEQMKWEQYNKNDHSSASPDSVFTSHITPKEQDKVKIVVSAKGYETAVAEETVPRHVPILKTGYHNITKRPNTDVTYIDPDGNLIEQFIYEIEYEITFQDKNETSDFYALTTSRTKTYSWGEDFYQNELQTTDPVLSENINILDGAMGFDGLDNHSFLFTDKQISGQTYTLKFKETCKENPDGSTISIYLYSLSQSYYQYILSIQKISGSTLEGALGNLGFGEPIRVYSNIEGGSGILGACNISVQKTTIHYKEP</sequence>
<organism evidence="2 3">
    <name type="scientific">Bacteroides salyersiae</name>
    <dbReference type="NCBI Taxonomy" id="291644"/>
    <lineage>
        <taxon>Bacteria</taxon>
        <taxon>Pseudomonadati</taxon>
        <taxon>Bacteroidota</taxon>
        <taxon>Bacteroidia</taxon>
        <taxon>Bacteroidales</taxon>
        <taxon>Bacteroidaceae</taxon>
        <taxon>Bacteroides</taxon>
    </lineage>
</organism>
<dbReference type="EMBL" id="VWMK01000001">
    <property type="protein sequence ID" value="KAA3770385.1"/>
    <property type="molecule type" value="Genomic_DNA"/>
</dbReference>
<gene>
    <name evidence="2" type="ORF">F3F73_00050</name>
</gene>
<dbReference type="GeneID" id="93116208"/>
<evidence type="ECO:0000313" key="3">
    <source>
        <dbReference type="Proteomes" id="UP000422221"/>
    </source>
</evidence>
<proteinExistence type="predicted"/>
<keyword evidence="1" id="KW-0732">Signal</keyword>
<protein>
    <submittedName>
        <fullName evidence="2">DUF4249 domain-containing protein</fullName>
    </submittedName>
</protein>
<accession>A0A7J4XNK2</accession>
<dbReference type="Proteomes" id="UP000422221">
    <property type="component" value="Unassembled WGS sequence"/>
</dbReference>
<reference evidence="2 3" key="1">
    <citation type="journal article" date="2019" name="Nat. Med.">
        <title>A library of human gut bacterial isolates paired with longitudinal multiomics data enables mechanistic microbiome research.</title>
        <authorList>
            <person name="Poyet M."/>
            <person name="Groussin M."/>
            <person name="Gibbons S.M."/>
            <person name="Avila-Pacheco J."/>
            <person name="Jiang X."/>
            <person name="Kearney S.M."/>
            <person name="Perrotta A.R."/>
            <person name="Berdy B."/>
            <person name="Zhao S."/>
            <person name="Lieberman T.D."/>
            <person name="Swanson P.K."/>
            <person name="Smith M."/>
            <person name="Roesemann S."/>
            <person name="Alexander J.E."/>
            <person name="Rich S.A."/>
            <person name="Livny J."/>
            <person name="Vlamakis H."/>
            <person name="Clish C."/>
            <person name="Bullock K."/>
            <person name="Deik A."/>
            <person name="Scott J."/>
            <person name="Pierce K.A."/>
            <person name="Xavier R.J."/>
            <person name="Alm E.J."/>
        </authorList>
    </citation>
    <scope>NUCLEOTIDE SEQUENCE [LARGE SCALE GENOMIC DNA]</scope>
    <source>
        <strain evidence="2 3">BIOML-A10</strain>
    </source>
</reference>